<organism evidence="2 3">
    <name type="scientific">Glycine soja</name>
    <name type="common">Wild soybean</name>
    <dbReference type="NCBI Taxonomy" id="3848"/>
    <lineage>
        <taxon>Eukaryota</taxon>
        <taxon>Viridiplantae</taxon>
        <taxon>Streptophyta</taxon>
        <taxon>Embryophyta</taxon>
        <taxon>Tracheophyta</taxon>
        <taxon>Spermatophyta</taxon>
        <taxon>Magnoliopsida</taxon>
        <taxon>eudicotyledons</taxon>
        <taxon>Gunneridae</taxon>
        <taxon>Pentapetalae</taxon>
        <taxon>rosids</taxon>
        <taxon>fabids</taxon>
        <taxon>Fabales</taxon>
        <taxon>Fabaceae</taxon>
        <taxon>Papilionoideae</taxon>
        <taxon>50 kb inversion clade</taxon>
        <taxon>NPAAA clade</taxon>
        <taxon>indigoferoid/millettioid clade</taxon>
        <taxon>Phaseoleae</taxon>
        <taxon>Glycine</taxon>
        <taxon>Glycine subgen. Soja</taxon>
    </lineage>
</organism>
<dbReference type="Proteomes" id="UP000289340">
    <property type="component" value="Chromosome 1"/>
</dbReference>
<protein>
    <submittedName>
        <fullName evidence="2">Boron transporter 4</fullName>
    </submittedName>
</protein>
<proteinExistence type="predicted"/>
<dbReference type="SMR" id="A0A445LZA3"/>
<accession>A0A445LZA3</accession>
<gene>
    <name evidence="2" type="ORF">D0Y65_000559</name>
</gene>
<evidence type="ECO:0000256" key="1">
    <source>
        <dbReference type="SAM" id="Phobius"/>
    </source>
</evidence>
<keyword evidence="1" id="KW-0812">Transmembrane</keyword>
<comment type="caution">
    <text evidence="2">The sequence shown here is derived from an EMBL/GenBank/DDBJ whole genome shotgun (WGS) entry which is preliminary data.</text>
</comment>
<sequence length="83" mass="9736">MLVISSTDLRGLQMSFLACWCCSFKNMKGMVKEFHVPNNEDQTTEQNQFQWLYGNGLLGIIFSFGLLYTALKSRRTRSWLYRD</sequence>
<dbReference type="EMBL" id="QZWG01000001">
    <property type="protein sequence ID" value="RZC28640.1"/>
    <property type="molecule type" value="Genomic_DNA"/>
</dbReference>
<evidence type="ECO:0000313" key="3">
    <source>
        <dbReference type="Proteomes" id="UP000289340"/>
    </source>
</evidence>
<evidence type="ECO:0000313" key="2">
    <source>
        <dbReference type="EMBL" id="RZC28640.1"/>
    </source>
</evidence>
<keyword evidence="3" id="KW-1185">Reference proteome</keyword>
<reference evidence="2 3" key="1">
    <citation type="submission" date="2018-09" db="EMBL/GenBank/DDBJ databases">
        <title>A high-quality reference genome of wild soybean provides a powerful tool to mine soybean genomes.</title>
        <authorList>
            <person name="Xie M."/>
            <person name="Chung C.Y.L."/>
            <person name="Li M.-W."/>
            <person name="Wong F.-L."/>
            <person name="Chan T.-F."/>
            <person name="Lam H.-M."/>
        </authorList>
    </citation>
    <scope>NUCLEOTIDE SEQUENCE [LARGE SCALE GENOMIC DNA]</scope>
    <source>
        <strain evidence="3">cv. W05</strain>
        <tissue evidence="2">Hypocotyl of etiolated seedlings</tissue>
    </source>
</reference>
<feature type="transmembrane region" description="Helical" evidence="1">
    <location>
        <begin position="51"/>
        <end position="71"/>
    </location>
</feature>
<keyword evidence="1" id="KW-0472">Membrane</keyword>
<name>A0A445LZA3_GLYSO</name>
<dbReference type="AlphaFoldDB" id="A0A445LZA3"/>
<keyword evidence="1" id="KW-1133">Transmembrane helix</keyword>